<keyword evidence="10" id="KW-0233">DNA recombination</keyword>
<dbReference type="SUPFAM" id="SSF50249">
    <property type="entry name" value="Nucleic acid-binding proteins"/>
    <property type="match status" value="1"/>
</dbReference>
<keyword evidence="4" id="KW-0235">DNA replication</keyword>
<dbReference type="EMBL" id="FONV01000015">
    <property type="protein sequence ID" value="SFF62428.1"/>
    <property type="molecule type" value="Genomic_DNA"/>
</dbReference>
<dbReference type="Gene3D" id="3.30.470.30">
    <property type="entry name" value="DNA ligase/mRNA capping enzyme"/>
    <property type="match status" value="2"/>
</dbReference>
<evidence type="ECO:0000256" key="2">
    <source>
        <dbReference type="ARBA" id="ARBA00022598"/>
    </source>
</evidence>
<evidence type="ECO:0000256" key="1">
    <source>
        <dbReference type="ARBA" id="ARBA00012727"/>
    </source>
</evidence>
<evidence type="ECO:0000256" key="5">
    <source>
        <dbReference type="ARBA" id="ARBA00022723"/>
    </source>
</evidence>
<keyword evidence="6" id="KW-0547">Nucleotide-binding</keyword>
<dbReference type="GO" id="GO:0046872">
    <property type="term" value="F:metal ion binding"/>
    <property type="evidence" value="ECO:0007669"/>
    <property type="project" value="UniProtKB-KW"/>
</dbReference>
<reference evidence="18 19" key="1">
    <citation type="submission" date="2016-10" db="EMBL/GenBank/DDBJ databases">
        <authorList>
            <person name="de Groot N.N."/>
        </authorList>
    </citation>
    <scope>NUCLEOTIDE SEQUENCE [LARGE SCALE GENOMIC DNA]</scope>
    <source>
        <strain evidence="18 19">DSM 43019</strain>
    </source>
</reference>
<comment type="catalytic activity">
    <reaction evidence="13">
        <text>ATP + (deoxyribonucleotide)n-3'-hydroxyl + 5'-phospho-(deoxyribonucleotide)m = (deoxyribonucleotide)n+m + AMP + diphosphate.</text>
        <dbReference type="EC" id="6.5.1.1"/>
    </reaction>
</comment>
<dbReference type="InterPro" id="IPR036599">
    <property type="entry name" value="DNA_ligase_N_sf"/>
</dbReference>
<keyword evidence="7" id="KW-0227">DNA damage</keyword>
<evidence type="ECO:0000256" key="15">
    <source>
        <dbReference type="ARBA" id="ARBA00074842"/>
    </source>
</evidence>
<feature type="compositionally biased region" description="Low complexity" evidence="16">
    <location>
        <begin position="348"/>
        <end position="372"/>
    </location>
</feature>
<dbReference type="PANTHER" id="PTHR45674:SF13">
    <property type="entry name" value="DNA LIGASE-RELATED"/>
    <property type="match status" value="1"/>
</dbReference>
<dbReference type="GO" id="GO:0006260">
    <property type="term" value="P:DNA replication"/>
    <property type="evidence" value="ECO:0007669"/>
    <property type="project" value="UniProtKB-KW"/>
</dbReference>
<evidence type="ECO:0000256" key="12">
    <source>
        <dbReference type="ARBA" id="ARBA00023306"/>
    </source>
</evidence>
<comment type="function">
    <text evidence="14">DNA ligase that seals nicks in double-stranded DNA during DNA replication, DNA recombination and DNA repair.</text>
</comment>
<evidence type="ECO:0000256" key="8">
    <source>
        <dbReference type="ARBA" id="ARBA00022840"/>
    </source>
</evidence>
<keyword evidence="5" id="KW-0479">Metal-binding</keyword>
<dbReference type="GO" id="GO:0051301">
    <property type="term" value="P:cell division"/>
    <property type="evidence" value="ECO:0007669"/>
    <property type="project" value="UniProtKB-KW"/>
</dbReference>
<keyword evidence="12" id="KW-0131">Cell cycle</keyword>
<feature type="domain" description="ATP-dependent DNA ligase family profile" evidence="17">
    <location>
        <begin position="381"/>
        <end position="495"/>
    </location>
</feature>
<dbReference type="STRING" id="35752.SAMN05421541_115154"/>
<keyword evidence="19" id="KW-1185">Reference proteome</keyword>
<evidence type="ECO:0000256" key="3">
    <source>
        <dbReference type="ARBA" id="ARBA00022618"/>
    </source>
</evidence>
<dbReference type="AlphaFoldDB" id="A0A1I2K7X5"/>
<dbReference type="InterPro" id="IPR012309">
    <property type="entry name" value="DNA_ligase_ATP-dep_C"/>
</dbReference>
<evidence type="ECO:0000256" key="13">
    <source>
        <dbReference type="ARBA" id="ARBA00034003"/>
    </source>
</evidence>
<keyword evidence="2 18" id="KW-0436">Ligase</keyword>
<feature type="compositionally biased region" description="Low complexity" evidence="16">
    <location>
        <begin position="278"/>
        <end position="301"/>
    </location>
</feature>
<keyword evidence="9" id="KW-0460">Magnesium</keyword>
<gene>
    <name evidence="18" type="ORF">SAMN05421541_115154</name>
</gene>
<sequence length="597" mass="60867">MRFLDIAATSAAVAATSGRKAKIELLAGALRRLGPGEIVAGAAYLAGELRQRQTGVGYAALRDRPEPAAEATLTVAAVDAAIAEISAVSGTGSQARRKQLLGALFAAATAQEQLLLIGLFGGELRQGAQAGLLAEAIAAAAQVPAATVRRALLLAGDLKAVAEAALTGGAPALAQIHLRVGTPLSPMLASSAPDVAAALLATGTPAVVDTKLDGIRIQVHRSGDEVAVFTRSLDDVTARLPGVVAQVRALPLREVILDGEAMLLDESGRPRPFQETSSRAATRGAKAPARRAATGRGSRASDTASTPAVGISAEDSSAGGSSADPSSAGLSSAAPSSAAVASGGGSSAGLSSAAPSSAGVASGGVSSPPGSHAADTGLRPYFFDLLHLDGVDLLDEPGRVRWAALAEIVPAAATVGRSIAETEEEAAAAFAEALAAGQEGVVIKDPEAPYDVGRRGSAWVKVKPRHTLDLVVLAAEWGHGRRHGWLSNLHLGARDPETGGFVMLGKTFKGLTDELLRWQTERFQQLAVADNGWGVTVRPEQVVEIAFDGVQTSPRYPGGVALRFARVLRYRDDKPAAEADTIDTVRAIGAGRPPSPA</sequence>
<evidence type="ECO:0000256" key="10">
    <source>
        <dbReference type="ARBA" id="ARBA00023172"/>
    </source>
</evidence>
<dbReference type="SUPFAM" id="SSF56091">
    <property type="entry name" value="DNA ligase/mRNA capping enzyme, catalytic domain"/>
    <property type="match status" value="1"/>
</dbReference>
<feature type="compositionally biased region" description="Low complexity" evidence="16">
    <location>
        <begin position="312"/>
        <end position="341"/>
    </location>
</feature>
<dbReference type="Pfam" id="PF04675">
    <property type="entry name" value="DNA_ligase_A_N"/>
    <property type="match status" value="1"/>
</dbReference>
<dbReference type="GO" id="GO:0005524">
    <property type="term" value="F:ATP binding"/>
    <property type="evidence" value="ECO:0007669"/>
    <property type="project" value="UniProtKB-KW"/>
</dbReference>
<dbReference type="Proteomes" id="UP000199645">
    <property type="component" value="Unassembled WGS sequence"/>
</dbReference>
<organism evidence="18 19">
    <name type="scientific">Actinoplanes philippinensis</name>
    <dbReference type="NCBI Taxonomy" id="35752"/>
    <lineage>
        <taxon>Bacteria</taxon>
        <taxon>Bacillati</taxon>
        <taxon>Actinomycetota</taxon>
        <taxon>Actinomycetes</taxon>
        <taxon>Micromonosporales</taxon>
        <taxon>Micromonosporaceae</taxon>
        <taxon>Actinoplanes</taxon>
    </lineage>
</organism>
<dbReference type="GO" id="GO:0006310">
    <property type="term" value="P:DNA recombination"/>
    <property type="evidence" value="ECO:0007669"/>
    <property type="project" value="UniProtKB-KW"/>
</dbReference>
<dbReference type="GO" id="GO:0003910">
    <property type="term" value="F:DNA ligase (ATP) activity"/>
    <property type="evidence" value="ECO:0007669"/>
    <property type="project" value="UniProtKB-EC"/>
</dbReference>
<evidence type="ECO:0000256" key="7">
    <source>
        <dbReference type="ARBA" id="ARBA00022763"/>
    </source>
</evidence>
<evidence type="ECO:0000256" key="14">
    <source>
        <dbReference type="ARBA" id="ARBA00054532"/>
    </source>
</evidence>
<protein>
    <recommendedName>
        <fullName evidence="15">DNA ligase B</fullName>
        <ecNumber evidence="1">6.5.1.1</ecNumber>
    </recommendedName>
</protein>
<dbReference type="Pfam" id="PF04679">
    <property type="entry name" value="DNA_ligase_A_C"/>
    <property type="match status" value="1"/>
</dbReference>
<evidence type="ECO:0000256" key="16">
    <source>
        <dbReference type="SAM" id="MobiDB-lite"/>
    </source>
</evidence>
<proteinExistence type="predicted"/>
<dbReference type="CDD" id="cd07972">
    <property type="entry name" value="OBF_DNA_ligase_Arch_LigB"/>
    <property type="match status" value="1"/>
</dbReference>
<evidence type="ECO:0000313" key="19">
    <source>
        <dbReference type="Proteomes" id="UP000199645"/>
    </source>
</evidence>
<dbReference type="Gene3D" id="1.10.3260.10">
    <property type="entry name" value="DNA ligase, ATP-dependent, N-terminal domain"/>
    <property type="match status" value="1"/>
</dbReference>
<dbReference type="PROSITE" id="PS00697">
    <property type="entry name" value="DNA_LIGASE_A1"/>
    <property type="match status" value="1"/>
</dbReference>
<dbReference type="PROSITE" id="PS50160">
    <property type="entry name" value="DNA_LIGASE_A3"/>
    <property type="match status" value="1"/>
</dbReference>
<dbReference type="GO" id="GO:0003677">
    <property type="term" value="F:DNA binding"/>
    <property type="evidence" value="ECO:0007669"/>
    <property type="project" value="InterPro"/>
</dbReference>
<dbReference type="GO" id="GO:0006281">
    <property type="term" value="P:DNA repair"/>
    <property type="evidence" value="ECO:0007669"/>
    <property type="project" value="UniProtKB-KW"/>
</dbReference>
<evidence type="ECO:0000313" key="18">
    <source>
        <dbReference type="EMBL" id="SFF62428.1"/>
    </source>
</evidence>
<evidence type="ECO:0000256" key="11">
    <source>
        <dbReference type="ARBA" id="ARBA00023204"/>
    </source>
</evidence>
<dbReference type="InterPro" id="IPR050191">
    <property type="entry name" value="ATP-dep_DNA_ligase"/>
</dbReference>
<keyword evidence="8" id="KW-0067">ATP-binding</keyword>
<dbReference type="FunFam" id="2.40.50.140:FF:000163">
    <property type="entry name" value="Probable DNA ligase"/>
    <property type="match status" value="1"/>
</dbReference>
<dbReference type="SUPFAM" id="SSF117018">
    <property type="entry name" value="ATP-dependent DNA ligase DNA-binding domain"/>
    <property type="match status" value="1"/>
</dbReference>
<dbReference type="EC" id="6.5.1.1" evidence="1"/>
<dbReference type="InterPro" id="IPR012340">
    <property type="entry name" value="NA-bd_OB-fold"/>
</dbReference>
<evidence type="ECO:0000256" key="9">
    <source>
        <dbReference type="ARBA" id="ARBA00022842"/>
    </source>
</evidence>
<name>A0A1I2K7X5_9ACTN</name>
<dbReference type="Gene3D" id="2.40.50.140">
    <property type="entry name" value="Nucleic acid-binding proteins"/>
    <property type="match status" value="1"/>
</dbReference>
<keyword evidence="11" id="KW-0234">DNA repair</keyword>
<feature type="region of interest" description="Disordered" evidence="16">
    <location>
        <begin position="267"/>
        <end position="372"/>
    </location>
</feature>
<accession>A0A1I2K7X5</accession>
<evidence type="ECO:0000256" key="4">
    <source>
        <dbReference type="ARBA" id="ARBA00022705"/>
    </source>
</evidence>
<evidence type="ECO:0000256" key="6">
    <source>
        <dbReference type="ARBA" id="ARBA00022741"/>
    </source>
</evidence>
<keyword evidence="3" id="KW-0132">Cell division</keyword>
<dbReference type="InterPro" id="IPR012308">
    <property type="entry name" value="DNA_ligase_ATP-dep_N"/>
</dbReference>
<evidence type="ECO:0000259" key="17">
    <source>
        <dbReference type="PROSITE" id="PS50160"/>
    </source>
</evidence>
<dbReference type="Pfam" id="PF01068">
    <property type="entry name" value="DNA_ligase_A_M"/>
    <property type="match status" value="2"/>
</dbReference>
<dbReference type="PANTHER" id="PTHR45674">
    <property type="entry name" value="DNA LIGASE 1/3 FAMILY MEMBER"/>
    <property type="match status" value="1"/>
</dbReference>
<dbReference type="InterPro" id="IPR016059">
    <property type="entry name" value="DNA_ligase_ATP-dep_CS"/>
</dbReference>
<dbReference type="InterPro" id="IPR012310">
    <property type="entry name" value="DNA_ligase_ATP-dep_cent"/>
</dbReference>